<dbReference type="Pfam" id="PF02877">
    <property type="entry name" value="PARP_reg"/>
    <property type="match status" value="1"/>
</dbReference>
<protein>
    <recommendedName>
        <fullName evidence="7">Poly [ADP-ribose] polymerase</fullName>
        <shortName evidence="7">PARP</shortName>
        <ecNumber evidence="7">2.4.2.-</ecNumber>
    </recommendedName>
</protein>
<name>X6NPW0_RETFI</name>
<dbReference type="SUPFAM" id="SSF56399">
    <property type="entry name" value="ADP-ribosylation"/>
    <property type="match status" value="1"/>
</dbReference>
<evidence type="ECO:0000313" key="11">
    <source>
        <dbReference type="EMBL" id="ETO27749.1"/>
    </source>
</evidence>
<evidence type="ECO:0000256" key="2">
    <source>
        <dbReference type="ARBA" id="ARBA00022676"/>
    </source>
</evidence>
<dbReference type="EMBL" id="ASPP01007065">
    <property type="protein sequence ID" value="ETO27749.1"/>
    <property type="molecule type" value="Genomic_DNA"/>
</dbReference>
<evidence type="ECO:0000256" key="3">
    <source>
        <dbReference type="ARBA" id="ARBA00022679"/>
    </source>
</evidence>
<dbReference type="GO" id="GO:0003950">
    <property type="term" value="F:NAD+ poly-ADP-ribosyltransferase activity"/>
    <property type="evidence" value="ECO:0007669"/>
    <property type="project" value="UniProtKB-UniRule"/>
</dbReference>
<dbReference type="InterPro" id="IPR004102">
    <property type="entry name" value="Poly(ADP-ribose)pol_reg_dom"/>
</dbReference>
<proteinExistence type="predicted"/>
<dbReference type="InterPro" id="IPR031273">
    <property type="entry name" value="PARP4"/>
</dbReference>
<dbReference type="EC" id="2.4.2.-" evidence="7"/>
<dbReference type="SUPFAM" id="SSF47587">
    <property type="entry name" value="Domain of poly(ADP-ribose) polymerase"/>
    <property type="match status" value="1"/>
</dbReference>
<dbReference type="GO" id="GO:0016779">
    <property type="term" value="F:nucleotidyltransferase activity"/>
    <property type="evidence" value="ECO:0007669"/>
    <property type="project" value="UniProtKB-KW"/>
</dbReference>
<evidence type="ECO:0000259" key="10">
    <source>
        <dbReference type="PROSITE" id="PS51060"/>
    </source>
</evidence>
<reference evidence="11 12" key="1">
    <citation type="journal article" date="2013" name="Curr. Biol.">
        <title>The Genome of the Foraminiferan Reticulomyxa filosa.</title>
        <authorList>
            <person name="Glockner G."/>
            <person name="Hulsmann N."/>
            <person name="Schleicher M."/>
            <person name="Noegel A.A."/>
            <person name="Eichinger L."/>
            <person name="Gallinger C."/>
            <person name="Pawlowski J."/>
            <person name="Sierra R."/>
            <person name="Euteneuer U."/>
            <person name="Pillet L."/>
            <person name="Moustafa A."/>
            <person name="Platzer M."/>
            <person name="Groth M."/>
            <person name="Szafranski K."/>
            <person name="Schliwa M."/>
        </authorList>
    </citation>
    <scope>NUCLEOTIDE SEQUENCE [LARGE SCALE GENOMIC DNA]</scope>
</reference>
<keyword evidence="2 7" id="KW-0328">Glycosyltransferase</keyword>
<keyword evidence="8" id="KW-0812">Transmembrane</keyword>
<evidence type="ECO:0000256" key="5">
    <source>
        <dbReference type="ARBA" id="ARBA00023027"/>
    </source>
</evidence>
<feature type="domain" description="PARP catalytic" evidence="9">
    <location>
        <begin position="111"/>
        <end position="315"/>
    </location>
</feature>
<evidence type="ECO:0000256" key="6">
    <source>
        <dbReference type="ARBA" id="ARBA00023242"/>
    </source>
</evidence>
<comment type="subcellular location">
    <subcellularLocation>
        <location evidence="1">Nucleus</location>
    </subcellularLocation>
</comment>
<keyword evidence="8" id="KW-1133">Transmembrane helix</keyword>
<accession>X6NPW0</accession>
<feature type="non-terminal residue" evidence="11">
    <location>
        <position position="1"/>
    </location>
</feature>
<dbReference type="PANTHER" id="PTHR46530:SF1">
    <property type="entry name" value="PROTEIN MONO-ADP-RIBOSYLTRANSFERASE PARP4"/>
    <property type="match status" value="1"/>
</dbReference>
<keyword evidence="5 7" id="KW-0520">NAD</keyword>
<dbReference type="Gene3D" id="1.20.142.10">
    <property type="entry name" value="Poly(ADP-ribose) polymerase, regulatory domain"/>
    <property type="match status" value="1"/>
</dbReference>
<evidence type="ECO:0000256" key="1">
    <source>
        <dbReference type="ARBA" id="ARBA00004123"/>
    </source>
</evidence>
<keyword evidence="8" id="KW-0472">Membrane</keyword>
<evidence type="ECO:0000259" key="9">
    <source>
        <dbReference type="PROSITE" id="PS51059"/>
    </source>
</evidence>
<keyword evidence="6" id="KW-0539">Nucleus</keyword>
<sequence length="315" mass="36011">KKKKISSRGFQTPLGSLTMEQIEKGEDLLLEIFELWKNKKNPSQQDVLTNEFYSTIPHKLGRSRFDISSSKFTGYKDFEEKQETLQLMKDMLSVNKNSQKESKKSVLTNDADVMDQYTALGCNIQHLDSESKEFKDLQDEVVASVARSHAGKPPTIRNIYRVRKEEEETRFTKDMPNQRLLFHGSRACNFVGILSRGLLLPAIVVRQGLSNRTDGGWLGDGLFCFVLFPLVIINAMLVIFFTGEADTACGMFFLKKFVALGKQKTYQKITYGLRIPDEFNSAHGVPGPSSSFYDNEYVIYDEKQHKMVYLVECHR</sequence>
<keyword evidence="12" id="KW-1185">Reference proteome</keyword>
<dbReference type="PROSITE" id="PS51059">
    <property type="entry name" value="PARP_CATALYTIC"/>
    <property type="match status" value="1"/>
</dbReference>
<dbReference type="PROSITE" id="PS51060">
    <property type="entry name" value="PARP_ALPHA_HD"/>
    <property type="match status" value="1"/>
</dbReference>
<evidence type="ECO:0000256" key="8">
    <source>
        <dbReference type="SAM" id="Phobius"/>
    </source>
</evidence>
<organism evidence="11 12">
    <name type="scientific">Reticulomyxa filosa</name>
    <dbReference type="NCBI Taxonomy" id="46433"/>
    <lineage>
        <taxon>Eukaryota</taxon>
        <taxon>Sar</taxon>
        <taxon>Rhizaria</taxon>
        <taxon>Retaria</taxon>
        <taxon>Foraminifera</taxon>
        <taxon>Monothalamids</taxon>
        <taxon>Reticulomyxidae</taxon>
        <taxon>Reticulomyxa</taxon>
    </lineage>
</organism>
<feature type="domain" description="PARP alpha-helical" evidence="10">
    <location>
        <begin position="1"/>
        <end position="99"/>
    </location>
</feature>
<dbReference type="OrthoDB" id="1729737at2759"/>
<dbReference type="PANTHER" id="PTHR46530">
    <property type="entry name" value="PROTEIN MONO-ADP-RIBOSYLTRANSFERASE PARP4"/>
    <property type="match status" value="1"/>
</dbReference>
<dbReference type="Proteomes" id="UP000023152">
    <property type="component" value="Unassembled WGS sequence"/>
</dbReference>
<dbReference type="AlphaFoldDB" id="X6NPW0"/>
<comment type="caution">
    <text evidence="11">The sequence shown here is derived from an EMBL/GenBank/DDBJ whole genome shotgun (WGS) entry which is preliminary data.</text>
</comment>
<dbReference type="InterPro" id="IPR036616">
    <property type="entry name" value="Poly(ADP-ribose)pol_reg_dom_sf"/>
</dbReference>
<keyword evidence="4" id="KW-0548">Nucleotidyltransferase</keyword>
<dbReference type="Pfam" id="PF00644">
    <property type="entry name" value="PARP"/>
    <property type="match status" value="1"/>
</dbReference>
<evidence type="ECO:0000256" key="4">
    <source>
        <dbReference type="ARBA" id="ARBA00022695"/>
    </source>
</evidence>
<evidence type="ECO:0000313" key="12">
    <source>
        <dbReference type="Proteomes" id="UP000023152"/>
    </source>
</evidence>
<dbReference type="GO" id="GO:0005737">
    <property type="term" value="C:cytoplasm"/>
    <property type="evidence" value="ECO:0007669"/>
    <property type="project" value="TreeGrafter"/>
</dbReference>
<dbReference type="GO" id="GO:0005634">
    <property type="term" value="C:nucleus"/>
    <property type="evidence" value="ECO:0007669"/>
    <property type="project" value="UniProtKB-SubCell"/>
</dbReference>
<gene>
    <name evidence="11" type="ORF">RFI_09382</name>
</gene>
<dbReference type="Gene3D" id="3.90.228.10">
    <property type="match status" value="1"/>
</dbReference>
<evidence type="ECO:0000256" key="7">
    <source>
        <dbReference type="RuleBase" id="RU362114"/>
    </source>
</evidence>
<feature type="transmembrane region" description="Helical" evidence="8">
    <location>
        <begin position="217"/>
        <end position="241"/>
    </location>
</feature>
<dbReference type="InterPro" id="IPR012317">
    <property type="entry name" value="Poly(ADP-ribose)pol_cat_dom"/>
</dbReference>
<keyword evidence="3 7" id="KW-0808">Transferase</keyword>